<dbReference type="EMBL" id="CABEIM010000003">
    <property type="protein sequence ID" value="VTS86180.1"/>
    <property type="molecule type" value="Genomic_DNA"/>
</dbReference>
<accession>A0A9X9QRY4</accession>
<proteinExistence type="predicted"/>
<reference evidence="1 2" key="1">
    <citation type="submission" date="2019-05" db="EMBL/GenBank/DDBJ databases">
        <authorList>
            <consortium name="Pathogen Informatics"/>
        </authorList>
    </citation>
    <scope>NUCLEOTIDE SEQUENCE [LARGE SCALE GENOMIC DNA]</scope>
    <source>
        <strain evidence="1 2">NCTC7982</strain>
    </source>
</reference>
<dbReference type="RefSeq" id="WP_143934992.1">
    <property type="nucleotide sequence ID" value="NZ_CABEIM010000003.1"/>
</dbReference>
<name>A0A9X9QRY4_STRDY</name>
<evidence type="ECO:0000313" key="2">
    <source>
        <dbReference type="Proteomes" id="UP000373301"/>
    </source>
</evidence>
<gene>
    <name evidence="1" type="ORF">NCTC7982_02009</name>
</gene>
<evidence type="ECO:0008006" key="3">
    <source>
        <dbReference type="Google" id="ProtNLM"/>
    </source>
</evidence>
<comment type="caution">
    <text evidence="1">The sequence shown here is derived from an EMBL/GenBank/DDBJ whole genome shotgun (WGS) entry which is preliminary data.</text>
</comment>
<protein>
    <recommendedName>
        <fullName evidence="3">YolD-like protein</fullName>
    </recommendedName>
</protein>
<dbReference type="AlphaFoldDB" id="A0A9X9QRY4"/>
<evidence type="ECO:0000313" key="1">
    <source>
        <dbReference type="EMBL" id="VTS86180.1"/>
    </source>
</evidence>
<sequence length="125" mass="14342">MVDRSYLPWQCAREYQDVGMQKWMGFFLSEHTTALDTDASKISYLSDLTLENKLLLTSQLYSSQLIAHFDMLENDKSVSYVGTVSELNKNNLLIKTKSGYINASFKDILHIGLFEEELEVLYESA</sequence>
<organism evidence="1 2">
    <name type="scientific">Streptococcus dysgalactiae</name>
    <dbReference type="NCBI Taxonomy" id="1334"/>
    <lineage>
        <taxon>Bacteria</taxon>
        <taxon>Bacillati</taxon>
        <taxon>Bacillota</taxon>
        <taxon>Bacilli</taxon>
        <taxon>Lactobacillales</taxon>
        <taxon>Streptococcaceae</taxon>
        <taxon>Streptococcus</taxon>
    </lineage>
</organism>
<dbReference type="Proteomes" id="UP000373301">
    <property type="component" value="Unassembled WGS sequence"/>
</dbReference>